<evidence type="ECO:0000313" key="4">
    <source>
        <dbReference type="Proteomes" id="UP000001036"/>
    </source>
</evidence>
<organism evidence="3 4">
    <name type="scientific">Cellvibrio japonicus (strain Ueda107)</name>
    <name type="common">Pseudomonas fluorescens subsp. cellulosa</name>
    <dbReference type="NCBI Taxonomy" id="498211"/>
    <lineage>
        <taxon>Bacteria</taxon>
        <taxon>Pseudomonadati</taxon>
        <taxon>Pseudomonadota</taxon>
        <taxon>Gammaproteobacteria</taxon>
        <taxon>Cellvibrionales</taxon>
        <taxon>Cellvibrionaceae</taxon>
        <taxon>Cellvibrio</taxon>
    </lineage>
</organism>
<dbReference type="OrthoDB" id="5502365at2"/>
<accession>B3PCS8</accession>
<dbReference type="HOGENOM" id="CLU_670636_0_0_6"/>
<dbReference type="eggNOG" id="ENOG5032W10">
    <property type="taxonomic scope" value="Bacteria"/>
</dbReference>
<sequence length="342" mass="36550">MNIVIQTVKCIVGCIGLCLVVISPGAFAQSNTYSFAVVEGRVVVTPAWCRVNPCAPTTARLSGNFVAQISAAGDRILFPSSSVTTSPDVYFQLPTDPDDDSGGVVRDIAFTFVGDDIKATGYVDSRAFDGPLIEYVFAARVIRSEVFSARPDYRKCAAPLCGGYFVKLVNQKLTRCADGSLQEECYVASVTYGGGPLAATAHSFNNRTPLLLIGAILPKNDDHVGRLGIFVAKDAYRSATQVSATETFYAVNNNGIMCITTPCFSYDQLVLNGTSRITKLSDVNLELSGAVPDDIAEAQALLANGGVLYAAGKNQKYRDFAGTGLRFVAQQFYLPLKPAKAQ</sequence>
<dbReference type="KEGG" id="cja:CJA_2988"/>
<dbReference type="AlphaFoldDB" id="B3PCS8"/>
<dbReference type="InterPro" id="IPR046636">
    <property type="entry name" value="DUF6748"/>
</dbReference>
<gene>
    <name evidence="3" type="ordered locus">CJA_2988</name>
</gene>
<dbReference type="RefSeq" id="WP_012488568.1">
    <property type="nucleotide sequence ID" value="NC_010995.1"/>
</dbReference>
<evidence type="ECO:0000256" key="1">
    <source>
        <dbReference type="SAM" id="SignalP"/>
    </source>
</evidence>
<reference evidence="3 4" key="1">
    <citation type="journal article" date="2008" name="J. Bacteriol.">
        <title>Insights into plant cell wall degradation from the genome sequence of the soil bacterium Cellvibrio japonicus.</title>
        <authorList>
            <person name="Deboy R.T."/>
            <person name="Mongodin E.F."/>
            <person name="Fouts D.E."/>
            <person name="Tailford L.E."/>
            <person name="Khouri H."/>
            <person name="Emerson J.B."/>
            <person name="Mohamoud Y."/>
            <person name="Watkins K."/>
            <person name="Henrissat B."/>
            <person name="Gilbert H.J."/>
            <person name="Nelson K.E."/>
        </authorList>
    </citation>
    <scope>NUCLEOTIDE SEQUENCE [LARGE SCALE GENOMIC DNA]</scope>
    <source>
        <strain evidence="3 4">Ueda107</strain>
    </source>
</reference>
<feature type="signal peptide" evidence="1">
    <location>
        <begin position="1"/>
        <end position="28"/>
    </location>
</feature>
<protein>
    <recommendedName>
        <fullName evidence="2">DUF6748 domain-containing protein</fullName>
    </recommendedName>
</protein>
<feature type="chain" id="PRO_5002793928" description="DUF6748 domain-containing protein" evidence="1">
    <location>
        <begin position="29"/>
        <end position="342"/>
    </location>
</feature>
<keyword evidence="1" id="KW-0732">Signal</keyword>
<dbReference type="Pfam" id="PF20533">
    <property type="entry name" value="DUF6748"/>
    <property type="match status" value="1"/>
</dbReference>
<dbReference type="Proteomes" id="UP000001036">
    <property type="component" value="Chromosome"/>
</dbReference>
<feature type="domain" description="DUF6748" evidence="2">
    <location>
        <begin position="146"/>
        <end position="338"/>
    </location>
</feature>
<proteinExistence type="predicted"/>
<evidence type="ECO:0000259" key="2">
    <source>
        <dbReference type="Pfam" id="PF20533"/>
    </source>
</evidence>
<name>B3PCS8_CELJU</name>
<evidence type="ECO:0000313" key="3">
    <source>
        <dbReference type="EMBL" id="ACE84489.1"/>
    </source>
</evidence>
<dbReference type="EMBL" id="CP000934">
    <property type="protein sequence ID" value="ACE84489.1"/>
    <property type="molecule type" value="Genomic_DNA"/>
</dbReference>
<keyword evidence="4" id="KW-1185">Reference proteome</keyword>